<evidence type="ECO:0000256" key="1">
    <source>
        <dbReference type="SAM" id="MobiDB-lite"/>
    </source>
</evidence>
<evidence type="ECO:0000313" key="4">
    <source>
        <dbReference type="Proteomes" id="UP001189429"/>
    </source>
</evidence>
<proteinExistence type="predicted"/>
<dbReference type="Gene3D" id="1.20.1530.20">
    <property type="match status" value="1"/>
</dbReference>
<feature type="region of interest" description="Disordered" evidence="1">
    <location>
        <begin position="30"/>
        <end position="80"/>
    </location>
</feature>
<evidence type="ECO:0000256" key="2">
    <source>
        <dbReference type="SAM" id="Phobius"/>
    </source>
</evidence>
<gene>
    <name evidence="3" type="ORF">PCOR1329_LOCUS1173</name>
</gene>
<accession>A0ABN9PA52</accession>
<reference evidence="3" key="1">
    <citation type="submission" date="2023-10" db="EMBL/GenBank/DDBJ databases">
        <authorList>
            <person name="Chen Y."/>
            <person name="Shah S."/>
            <person name="Dougan E. K."/>
            <person name="Thang M."/>
            <person name="Chan C."/>
        </authorList>
    </citation>
    <scope>NUCLEOTIDE SEQUENCE [LARGE SCALE GENOMIC DNA]</scope>
</reference>
<feature type="compositionally biased region" description="Basic and acidic residues" evidence="1">
    <location>
        <begin position="30"/>
        <end position="39"/>
    </location>
</feature>
<organism evidence="3 4">
    <name type="scientific">Prorocentrum cordatum</name>
    <dbReference type="NCBI Taxonomy" id="2364126"/>
    <lineage>
        <taxon>Eukaryota</taxon>
        <taxon>Sar</taxon>
        <taxon>Alveolata</taxon>
        <taxon>Dinophyceae</taxon>
        <taxon>Prorocentrales</taxon>
        <taxon>Prorocentraceae</taxon>
        <taxon>Prorocentrum</taxon>
    </lineage>
</organism>
<comment type="caution">
    <text evidence="3">The sequence shown here is derived from an EMBL/GenBank/DDBJ whole genome shotgun (WGS) entry which is preliminary data.</text>
</comment>
<feature type="transmembrane region" description="Helical" evidence="2">
    <location>
        <begin position="262"/>
        <end position="283"/>
    </location>
</feature>
<dbReference type="InterPro" id="IPR038770">
    <property type="entry name" value="Na+/solute_symporter_sf"/>
</dbReference>
<feature type="region of interest" description="Disordered" evidence="1">
    <location>
        <begin position="113"/>
        <end position="166"/>
    </location>
</feature>
<keyword evidence="4" id="KW-1185">Reference proteome</keyword>
<keyword evidence="2" id="KW-1133">Transmembrane helix</keyword>
<evidence type="ECO:0008006" key="5">
    <source>
        <dbReference type="Google" id="ProtNLM"/>
    </source>
</evidence>
<keyword evidence="2" id="KW-0812">Transmembrane</keyword>
<feature type="compositionally biased region" description="Basic and acidic residues" evidence="1">
    <location>
        <begin position="153"/>
        <end position="163"/>
    </location>
</feature>
<keyword evidence="2" id="KW-0472">Membrane</keyword>
<feature type="compositionally biased region" description="Basic and acidic residues" evidence="1">
    <location>
        <begin position="66"/>
        <end position="80"/>
    </location>
</feature>
<dbReference type="EMBL" id="CAUYUJ010000281">
    <property type="protein sequence ID" value="CAK0789667.1"/>
    <property type="molecule type" value="Genomic_DNA"/>
</dbReference>
<protein>
    <recommendedName>
        <fullName evidence="5">Sodium/hydrogen exchanger</fullName>
    </recommendedName>
</protein>
<feature type="compositionally biased region" description="Basic and acidic residues" evidence="1">
    <location>
        <begin position="131"/>
        <end position="141"/>
    </location>
</feature>
<dbReference type="Proteomes" id="UP001189429">
    <property type="component" value="Unassembled WGS sequence"/>
</dbReference>
<evidence type="ECO:0000313" key="3">
    <source>
        <dbReference type="EMBL" id="CAK0789667.1"/>
    </source>
</evidence>
<sequence>MEAIHIEVLLPAFVVGCVIDTPGARHELQLQRQAAEKRREPKQRRTPAPAEGSWARPPPGQQAGALRREGAGGEGRRKDLTSFEQMAAVCPPGWVEDEAAAMELGGRMANGQVADDAREGSGDVGCPSEARLPEDDRKSSHSGDAGLSRRGHTKDESHPHESDWEQNVQTGISMVFMVLVGLSMPPLLGENAKGSYDMAPSTIAAHVVMVSLLMVLGKMFPAVCYRDEASWRERVALCMGMCPRGEVGASVIVISLELGVEGPAVIISVCALVINLVLSGGFIGSVKLLLKQGAAAASH</sequence>
<name>A0ABN9PA52_9DINO</name>